<comment type="similarity">
    <text evidence="2">Belongs to the Mediator complex subunit 28 family.</text>
</comment>
<dbReference type="Proteomes" id="UP000711488">
    <property type="component" value="Unassembled WGS sequence"/>
</dbReference>
<evidence type="ECO:0000256" key="3">
    <source>
        <dbReference type="ARBA" id="ARBA00019683"/>
    </source>
</evidence>
<dbReference type="EMBL" id="JQDR03015455">
    <property type="protein sequence ID" value="KAA0186589.1"/>
    <property type="molecule type" value="Genomic_DNA"/>
</dbReference>
<keyword evidence="4" id="KW-0805">Transcription regulation</keyword>
<accession>A0A6A0GSB4</accession>
<dbReference type="OrthoDB" id="2286203at2759"/>
<evidence type="ECO:0000256" key="7">
    <source>
        <dbReference type="ARBA" id="ARBA00023163"/>
    </source>
</evidence>
<dbReference type="Pfam" id="PF11594">
    <property type="entry name" value="Med28"/>
    <property type="match status" value="1"/>
</dbReference>
<comment type="subcellular location">
    <subcellularLocation>
        <location evidence="1">Nucleus</location>
    </subcellularLocation>
</comment>
<evidence type="ECO:0000256" key="2">
    <source>
        <dbReference type="ARBA" id="ARBA00005571"/>
    </source>
</evidence>
<keyword evidence="8" id="KW-0539">Nucleus</keyword>
<dbReference type="PANTHER" id="PTHR13512:SF2">
    <property type="entry name" value="MEDIATOR OF RNA POLYMERASE II TRANSCRIPTION SUBUNIT 28"/>
    <property type="match status" value="1"/>
</dbReference>
<evidence type="ECO:0000313" key="10">
    <source>
        <dbReference type="EMBL" id="KAA0186589.1"/>
    </source>
</evidence>
<name>A0A6A0GSB4_HYAAZ</name>
<proteinExistence type="inferred from homology"/>
<evidence type="ECO:0000256" key="1">
    <source>
        <dbReference type="ARBA" id="ARBA00004123"/>
    </source>
</evidence>
<dbReference type="AlphaFoldDB" id="A0A6A0GSB4"/>
<dbReference type="InterPro" id="IPR021640">
    <property type="entry name" value="Mediator_Med28"/>
</dbReference>
<evidence type="ECO:0000256" key="6">
    <source>
        <dbReference type="ARBA" id="ARBA00023159"/>
    </source>
</evidence>
<evidence type="ECO:0000256" key="5">
    <source>
        <dbReference type="ARBA" id="ARBA00023054"/>
    </source>
</evidence>
<evidence type="ECO:0000256" key="8">
    <source>
        <dbReference type="ARBA" id="ARBA00023242"/>
    </source>
</evidence>
<protein>
    <recommendedName>
        <fullName evidence="3">Mediator of RNA polymerase II transcription subunit 28</fullName>
    </recommendedName>
    <alternativeName>
        <fullName evidence="9">Mediator complex subunit 28</fullName>
    </alternativeName>
</protein>
<organism evidence="10">
    <name type="scientific">Hyalella azteca</name>
    <name type="common">Amphipod</name>
    <dbReference type="NCBI Taxonomy" id="294128"/>
    <lineage>
        <taxon>Eukaryota</taxon>
        <taxon>Metazoa</taxon>
        <taxon>Ecdysozoa</taxon>
        <taxon>Arthropoda</taxon>
        <taxon>Crustacea</taxon>
        <taxon>Multicrustacea</taxon>
        <taxon>Malacostraca</taxon>
        <taxon>Eumalacostraca</taxon>
        <taxon>Peracarida</taxon>
        <taxon>Amphipoda</taxon>
        <taxon>Senticaudata</taxon>
        <taxon>Talitrida</taxon>
        <taxon>Talitroidea</taxon>
        <taxon>Hyalellidae</taxon>
        <taxon>Hyalella</taxon>
    </lineage>
</organism>
<reference evidence="10" key="2">
    <citation type="journal article" date="2018" name="Environ. Sci. Technol.">
        <title>The Toxicogenome of Hyalella azteca: A Model for Sediment Ecotoxicology and Evolutionary Toxicology.</title>
        <authorList>
            <person name="Poynton H.C."/>
            <person name="Hasenbein S."/>
            <person name="Benoit J.B."/>
            <person name="Sepulveda M.S."/>
            <person name="Poelchau M.F."/>
            <person name="Hughes D.S.T."/>
            <person name="Murali S.C."/>
            <person name="Chen S."/>
            <person name="Glastad K.M."/>
            <person name="Goodisman M.A.D."/>
            <person name="Werren J.H."/>
            <person name="Vineis J.H."/>
            <person name="Bowen J.L."/>
            <person name="Friedrich M."/>
            <person name="Jones J."/>
            <person name="Robertson H.M."/>
            <person name="Feyereisen R."/>
            <person name="Mechler-Hickson A."/>
            <person name="Mathers N."/>
            <person name="Lee C.E."/>
            <person name="Colbourne J.K."/>
            <person name="Biales A."/>
            <person name="Johnston J.S."/>
            <person name="Wellborn G.A."/>
            <person name="Rosendale A.J."/>
            <person name="Cridge A.G."/>
            <person name="Munoz-Torres M.C."/>
            <person name="Bain P.A."/>
            <person name="Manny A.R."/>
            <person name="Major K.M."/>
            <person name="Lambert F.N."/>
            <person name="Vulpe C.D."/>
            <person name="Tuck P."/>
            <person name="Blalock B.J."/>
            <person name="Lin Y.Y."/>
            <person name="Smith M.E."/>
            <person name="Ochoa-Acuna H."/>
            <person name="Chen M.M."/>
            <person name="Childers C.P."/>
            <person name="Qu J."/>
            <person name="Dugan S."/>
            <person name="Lee S.L."/>
            <person name="Chao H."/>
            <person name="Dinh H."/>
            <person name="Han Y."/>
            <person name="Doddapaneni H."/>
            <person name="Worley K.C."/>
            <person name="Muzny D.M."/>
            <person name="Gibbs R.A."/>
            <person name="Richards S."/>
        </authorList>
    </citation>
    <scope>NUCLEOTIDE SEQUENCE</scope>
    <source>
        <strain evidence="10">HAZT.00-mixed</strain>
        <tissue evidence="10">Whole organism</tissue>
    </source>
</reference>
<comment type="caution">
    <text evidence="10">The sequence shown here is derived from an EMBL/GenBank/DDBJ whole genome shotgun (WGS) entry which is preliminary data.</text>
</comment>
<keyword evidence="6" id="KW-0010">Activator</keyword>
<dbReference type="PANTHER" id="PTHR13512">
    <property type="entry name" value="MEDIATOR COMPLEX SUBUNIT 28"/>
    <property type="match status" value="1"/>
</dbReference>
<keyword evidence="5" id="KW-0175">Coiled coil</keyword>
<gene>
    <name evidence="10" type="ORF">HAZT_HAZT004733</name>
</gene>
<reference evidence="10" key="1">
    <citation type="submission" date="2014-08" db="EMBL/GenBank/DDBJ databases">
        <authorList>
            <person name="Murali S."/>
            <person name="Richards S."/>
            <person name="Bandaranaike D."/>
            <person name="Bellair M."/>
            <person name="Blankenburg K."/>
            <person name="Chao H."/>
            <person name="Dinh H."/>
            <person name="Doddapaneni H."/>
            <person name="Dugan-Rocha S."/>
            <person name="Elkadiri S."/>
            <person name="Gnanaolivu R."/>
            <person name="Hughes D."/>
            <person name="Lee S."/>
            <person name="Li M."/>
            <person name="Ming W."/>
            <person name="Munidasa M."/>
            <person name="Muniz J."/>
            <person name="Nguyen L."/>
            <person name="Osuji N."/>
            <person name="Pu L.-L."/>
            <person name="Puazo M."/>
            <person name="Skinner E."/>
            <person name="Qu C."/>
            <person name="Quiroz J."/>
            <person name="Raj R."/>
            <person name="Weissenberger G."/>
            <person name="Xin Y."/>
            <person name="Zou X."/>
            <person name="Han Y."/>
            <person name="Worley K."/>
            <person name="Muzny D."/>
            <person name="Gibbs R."/>
        </authorList>
    </citation>
    <scope>NUCLEOTIDE SEQUENCE</scope>
    <source>
        <strain evidence="10">HAZT.00-mixed</strain>
        <tissue evidence="10">Whole organism</tissue>
    </source>
</reference>
<sequence length="180" mass="19206">MNSSSVTVSPTPGNLLDEFEEAYQNCLAPLIREDPLTCVEESELRTNAEANTAHFIEMGRAMQAFFLQKRFQLAAQKPELVMMEDAAELRGELVRKDELIKKQSEKLVEWQATIASMLSRPGLVGTMSSVPPMAVQGAGGGMMGGGRPASGGCLMTGSHAGMGQGQHMMGSPMGAACQVK</sequence>
<reference evidence="10" key="3">
    <citation type="submission" date="2019-06" db="EMBL/GenBank/DDBJ databases">
        <authorList>
            <person name="Poynton C."/>
            <person name="Hasenbein S."/>
            <person name="Benoit J.B."/>
            <person name="Sepulveda M.S."/>
            <person name="Poelchau M.F."/>
            <person name="Murali S.C."/>
            <person name="Chen S."/>
            <person name="Glastad K.M."/>
            <person name="Werren J.H."/>
            <person name="Vineis J.H."/>
            <person name="Bowen J.L."/>
            <person name="Friedrich M."/>
            <person name="Jones J."/>
            <person name="Robertson H.M."/>
            <person name="Feyereisen R."/>
            <person name="Mechler-Hickson A."/>
            <person name="Mathers N."/>
            <person name="Lee C.E."/>
            <person name="Colbourne J.K."/>
            <person name="Biales A."/>
            <person name="Johnston J.S."/>
            <person name="Wellborn G.A."/>
            <person name="Rosendale A.J."/>
            <person name="Cridge A.G."/>
            <person name="Munoz-Torres M.C."/>
            <person name="Bain P.A."/>
            <person name="Manny A.R."/>
            <person name="Major K.M."/>
            <person name="Lambert F.N."/>
            <person name="Vulpe C.D."/>
            <person name="Tuck P."/>
            <person name="Blalock B.J."/>
            <person name="Lin Y.-Y."/>
            <person name="Smith M.E."/>
            <person name="Ochoa-Acuna H."/>
            <person name="Chen M.-J.M."/>
            <person name="Childers C.P."/>
            <person name="Qu J."/>
            <person name="Dugan S."/>
            <person name="Lee S.L."/>
            <person name="Chao H."/>
            <person name="Dinh H."/>
            <person name="Han Y."/>
            <person name="Doddapaneni H."/>
            <person name="Worley K.C."/>
            <person name="Muzny D.M."/>
            <person name="Gibbs R.A."/>
            <person name="Richards S."/>
        </authorList>
    </citation>
    <scope>NUCLEOTIDE SEQUENCE</scope>
    <source>
        <strain evidence="10">HAZT.00-mixed</strain>
        <tissue evidence="10">Whole organism</tissue>
    </source>
</reference>
<dbReference type="GO" id="GO:0016592">
    <property type="term" value="C:mediator complex"/>
    <property type="evidence" value="ECO:0007669"/>
    <property type="project" value="TreeGrafter"/>
</dbReference>
<keyword evidence="7" id="KW-0804">Transcription</keyword>
<evidence type="ECO:0000256" key="9">
    <source>
        <dbReference type="ARBA" id="ARBA00031964"/>
    </source>
</evidence>
<evidence type="ECO:0000256" key="4">
    <source>
        <dbReference type="ARBA" id="ARBA00023015"/>
    </source>
</evidence>